<dbReference type="InterPro" id="IPR023346">
    <property type="entry name" value="Lysozyme-like_dom_sf"/>
</dbReference>
<sequence length="269" mass="30624">MIKKQLLCCGVVLFLVLFSKLYSFHVAANTAAPYARQLDSLSQGALLQDNDISDIRNTSYFASLSFANESLPLGDQQIERKMMRYLKAYSYKERRSYLLHNRARKALPQVATILRKYGIPEDFKYIPLVESGFTSGTTSHRGASGYWQFMPHTARQFGLRVDGEVDERQHIEKSTVAAAKYLRALYREFNSWTLVAAAFNIGEGNLQRAISKQREDNYFKLKLNKETGAYVYKLISVKEIIENPDRHGYRKGRTLLADAAPEAGDSDKL</sequence>
<dbReference type="Proteomes" id="UP000199577">
    <property type="component" value="Unassembled WGS sequence"/>
</dbReference>
<dbReference type="Gene3D" id="1.10.530.10">
    <property type="match status" value="1"/>
</dbReference>
<organism evidence="4 5">
    <name type="scientific">Parapedobacter composti</name>
    <dbReference type="NCBI Taxonomy" id="623281"/>
    <lineage>
        <taxon>Bacteria</taxon>
        <taxon>Pseudomonadati</taxon>
        <taxon>Bacteroidota</taxon>
        <taxon>Sphingobacteriia</taxon>
        <taxon>Sphingobacteriales</taxon>
        <taxon>Sphingobacteriaceae</taxon>
        <taxon>Parapedobacter</taxon>
    </lineage>
</organism>
<dbReference type="RefSeq" id="WP_090971506.1">
    <property type="nucleotide sequence ID" value="NZ_FOLL01000002.1"/>
</dbReference>
<dbReference type="STRING" id="623281.SAMN05421747_102270"/>
<evidence type="ECO:0000259" key="3">
    <source>
        <dbReference type="Pfam" id="PF01464"/>
    </source>
</evidence>
<feature type="chain" id="PRO_5011458254" evidence="2">
    <location>
        <begin position="29"/>
        <end position="269"/>
    </location>
</feature>
<dbReference type="EMBL" id="FOLL01000002">
    <property type="protein sequence ID" value="SFB94824.1"/>
    <property type="molecule type" value="Genomic_DNA"/>
</dbReference>
<feature type="domain" description="Transglycosylase SLT" evidence="3">
    <location>
        <begin position="118"/>
        <end position="218"/>
    </location>
</feature>
<gene>
    <name evidence="4" type="ORF">SAMN05421747_102270</name>
</gene>
<dbReference type="OrthoDB" id="9815002at2"/>
<dbReference type="PANTHER" id="PTHR37423:SF2">
    <property type="entry name" value="MEMBRANE-BOUND LYTIC MUREIN TRANSGLYCOSYLASE C"/>
    <property type="match status" value="1"/>
</dbReference>
<name>A0A1I1F681_9SPHI</name>
<evidence type="ECO:0000256" key="2">
    <source>
        <dbReference type="SAM" id="SignalP"/>
    </source>
</evidence>
<keyword evidence="5" id="KW-1185">Reference proteome</keyword>
<evidence type="ECO:0000256" key="1">
    <source>
        <dbReference type="ARBA" id="ARBA00007734"/>
    </source>
</evidence>
<protein>
    <submittedName>
        <fullName evidence="4">Transglycosylase SLT domain-containing protein</fullName>
    </submittedName>
</protein>
<dbReference type="SUPFAM" id="SSF53955">
    <property type="entry name" value="Lysozyme-like"/>
    <property type="match status" value="1"/>
</dbReference>
<proteinExistence type="inferred from homology"/>
<feature type="signal peptide" evidence="2">
    <location>
        <begin position="1"/>
        <end position="28"/>
    </location>
</feature>
<dbReference type="PANTHER" id="PTHR37423">
    <property type="entry name" value="SOLUBLE LYTIC MUREIN TRANSGLYCOSYLASE-RELATED"/>
    <property type="match status" value="1"/>
</dbReference>
<reference evidence="4 5" key="1">
    <citation type="submission" date="2016-10" db="EMBL/GenBank/DDBJ databases">
        <authorList>
            <person name="de Groot N.N."/>
        </authorList>
    </citation>
    <scope>NUCLEOTIDE SEQUENCE [LARGE SCALE GENOMIC DNA]</scope>
    <source>
        <strain evidence="4 5">DSM 22900</strain>
    </source>
</reference>
<dbReference type="CDD" id="cd16894">
    <property type="entry name" value="MltD-like"/>
    <property type="match status" value="1"/>
</dbReference>
<accession>A0A1I1F681</accession>
<dbReference type="InterPro" id="IPR008258">
    <property type="entry name" value="Transglycosylase_SLT_dom_1"/>
</dbReference>
<evidence type="ECO:0000313" key="4">
    <source>
        <dbReference type="EMBL" id="SFB94824.1"/>
    </source>
</evidence>
<dbReference type="Pfam" id="PF01464">
    <property type="entry name" value="SLT"/>
    <property type="match status" value="1"/>
</dbReference>
<dbReference type="AlphaFoldDB" id="A0A1I1F681"/>
<keyword evidence="2" id="KW-0732">Signal</keyword>
<comment type="similarity">
    <text evidence="1">Belongs to the transglycosylase Slt family.</text>
</comment>
<evidence type="ECO:0000313" key="5">
    <source>
        <dbReference type="Proteomes" id="UP000199577"/>
    </source>
</evidence>